<evidence type="ECO:0008006" key="10">
    <source>
        <dbReference type="Google" id="ProtNLM"/>
    </source>
</evidence>
<evidence type="ECO:0000313" key="8">
    <source>
        <dbReference type="EMBL" id="MED6232048.1"/>
    </source>
</evidence>
<feature type="region of interest" description="Disordered" evidence="7">
    <location>
        <begin position="1"/>
        <end position="72"/>
    </location>
</feature>
<evidence type="ECO:0000256" key="3">
    <source>
        <dbReference type="ARBA" id="ARBA00008836"/>
    </source>
</evidence>
<dbReference type="PANTHER" id="PTHR15240">
    <property type="entry name" value="CAVIN"/>
    <property type="match status" value="1"/>
</dbReference>
<feature type="compositionally biased region" description="Polar residues" evidence="7">
    <location>
        <begin position="317"/>
        <end position="329"/>
    </location>
</feature>
<evidence type="ECO:0000256" key="1">
    <source>
        <dbReference type="ARBA" id="ARBA00004345"/>
    </source>
</evidence>
<keyword evidence="4" id="KW-0963">Cytoplasm</keyword>
<organism evidence="8 9">
    <name type="scientific">Ataeniobius toweri</name>
    <dbReference type="NCBI Taxonomy" id="208326"/>
    <lineage>
        <taxon>Eukaryota</taxon>
        <taxon>Metazoa</taxon>
        <taxon>Chordata</taxon>
        <taxon>Craniata</taxon>
        <taxon>Vertebrata</taxon>
        <taxon>Euteleostomi</taxon>
        <taxon>Actinopterygii</taxon>
        <taxon>Neopterygii</taxon>
        <taxon>Teleostei</taxon>
        <taxon>Neoteleostei</taxon>
        <taxon>Acanthomorphata</taxon>
        <taxon>Ovalentaria</taxon>
        <taxon>Atherinomorphae</taxon>
        <taxon>Cyprinodontiformes</taxon>
        <taxon>Goodeidae</taxon>
        <taxon>Ataeniobius</taxon>
    </lineage>
</organism>
<dbReference type="PANTHER" id="PTHR15240:SF5">
    <property type="entry name" value="CAVEOLAE-ASSOCIATED PROTEIN 2A"/>
    <property type="match status" value="1"/>
</dbReference>
<dbReference type="InterPro" id="IPR026752">
    <property type="entry name" value="Cavin_fam"/>
</dbReference>
<comment type="subcellular location">
    <subcellularLocation>
        <location evidence="2">Cytoplasm</location>
    </subcellularLocation>
    <subcellularLocation>
        <location evidence="1">Membrane</location>
        <location evidence="1">Caveola</location>
    </subcellularLocation>
</comment>
<evidence type="ECO:0000256" key="7">
    <source>
        <dbReference type="SAM" id="MobiDB-lite"/>
    </source>
</evidence>
<name>A0ABU7A2Q2_9TELE</name>
<protein>
    <recommendedName>
        <fullName evidence="10">Caveolae associated protein 2a</fullName>
    </recommendedName>
</protein>
<comment type="caution">
    <text evidence="8">The sequence shown here is derived from an EMBL/GenBank/DDBJ whole genome shotgun (WGS) entry which is preliminary data.</text>
</comment>
<feature type="compositionally biased region" description="Low complexity" evidence="7">
    <location>
        <begin position="58"/>
        <end position="67"/>
    </location>
</feature>
<dbReference type="EMBL" id="JAHUTI010000403">
    <property type="protein sequence ID" value="MED6232048.1"/>
    <property type="molecule type" value="Genomic_DNA"/>
</dbReference>
<gene>
    <name evidence="8" type="ORF">ATANTOWER_019226</name>
</gene>
<dbReference type="Pfam" id="PF15237">
    <property type="entry name" value="PTRF_SDPR"/>
    <property type="match status" value="1"/>
</dbReference>
<feature type="compositionally biased region" description="Low complexity" evidence="7">
    <location>
        <begin position="37"/>
        <end position="50"/>
    </location>
</feature>
<feature type="compositionally biased region" description="Basic and acidic residues" evidence="7">
    <location>
        <begin position="447"/>
        <end position="459"/>
    </location>
</feature>
<evidence type="ECO:0000256" key="6">
    <source>
        <dbReference type="SAM" id="Coils"/>
    </source>
</evidence>
<feature type="region of interest" description="Disordered" evidence="7">
    <location>
        <begin position="422"/>
        <end position="465"/>
    </location>
</feature>
<feature type="coiled-coil region" evidence="6">
    <location>
        <begin position="83"/>
        <end position="173"/>
    </location>
</feature>
<keyword evidence="5" id="KW-0472">Membrane</keyword>
<reference evidence="8 9" key="1">
    <citation type="submission" date="2021-07" db="EMBL/GenBank/DDBJ databases">
        <authorList>
            <person name="Palmer J.M."/>
        </authorList>
    </citation>
    <scope>NUCLEOTIDE SEQUENCE [LARGE SCALE GENOMIC DNA]</scope>
    <source>
        <strain evidence="8 9">AT_MEX2019</strain>
        <tissue evidence="8">Muscle</tissue>
    </source>
</reference>
<feature type="region of interest" description="Disordered" evidence="7">
    <location>
        <begin position="300"/>
        <end position="329"/>
    </location>
</feature>
<evidence type="ECO:0000313" key="9">
    <source>
        <dbReference type="Proteomes" id="UP001345963"/>
    </source>
</evidence>
<feature type="compositionally biased region" description="Acidic residues" evidence="7">
    <location>
        <begin position="432"/>
        <end position="446"/>
    </location>
</feature>
<feature type="compositionally biased region" description="Polar residues" evidence="7">
    <location>
        <begin position="13"/>
        <end position="31"/>
    </location>
</feature>
<sequence length="478" mass="52208">MEEEGFHAEPGSMSVSVSGSTHTIPQLQPENTELHISPSSAPCSPTPTGTLNRLGLRSPSSPTAASPPSAPGQVSAITVVALLDKLVNMMEAVQENQQRMEQRQSDLEGAVRVVQGDVTRLSKAHLGTANSVNKLLERSRKVNGNVKEVKERLDRQAVQVKKLEANHNHLLKRNNFKVLIFQEDNQIPASVVVKDSPKTTVPSQYDAESTIHPAPSITGSVEGSHTQDEVFQKVNLSSDEDPDLPGAASHRDDDEMEGYEVSPIKFERRSEKFKRSSLKKVDSIKKAFTREKIGEKVTQLTSKIVPPEKREKIKKSFTPSHPKSPTAKASSFKIAPMTFNVKKIRDVDVVVEEMQSIEGDAHVEIPPLAGLEGKIPSGEVHTQEGVVQEVLETLSPSTTESVKAEVSINGKSSSVECEINGEGLAGLAVPEHDEDVTEEEEEEEDEGKQKSPIEPEPRKTRSYLTGEFGSLHAVFSFA</sequence>
<keyword evidence="6" id="KW-0175">Coiled coil</keyword>
<feature type="compositionally biased region" description="Polar residues" evidence="7">
    <location>
        <begin position="198"/>
        <end position="207"/>
    </location>
</feature>
<dbReference type="Proteomes" id="UP001345963">
    <property type="component" value="Unassembled WGS sequence"/>
</dbReference>
<accession>A0ABU7A2Q2</accession>
<proteinExistence type="inferred from homology"/>
<evidence type="ECO:0000256" key="4">
    <source>
        <dbReference type="ARBA" id="ARBA00022490"/>
    </source>
</evidence>
<feature type="region of interest" description="Disordered" evidence="7">
    <location>
        <begin position="197"/>
        <end position="257"/>
    </location>
</feature>
<evidence type="ECO:0000256" key="2">
    <source>
        <dbReference type="ARBA" id="ARBA00004496"/>
    </source>
</evidence>
<comment type="similarity">
    <text evidence="3">Belongs to the CAVIN family.</text>
</comment>
<keyword evidence="9" id="KW-1185">Reference proteome</keyword>
<evidence type="ECO:0000256" key="5">
    <source>
        <dbReference type="ARBA" id="ARBA00023136"/>
    </source>
</evidence>